<gene>
    <name evidence="7" type="ORF">SAMN05216221_3886</name>
</gene>
<dbReference type="RefSeq" id="WP_090351462.1">
    <property type="nucleotide sequence ID" value="NZ_LT629751.1"/>
</dbReference>
<evidence type="ECO:0000313" key="7">
    <source>
        <dbReference type="EMBL" id="SDT23514.1"/>
    </source>
</evidence>
<keyword evidence="8" id="KW-1185">Reference proteome</keyword>
<evidence type="ECO:0000256" key="3">
    <source>
        <dbReference type="ARBA" id="ARBA00022692"/>
    </source>
</evidence>
<keyword evidence="4 6" id="KW-1133">Transmembrane helix</keyword>
<comment type="subcellular location">
    <subcellularLocation>
        <location evidence="1">Cell membrane</location>
        <topology evidence="1">Multi-pass membrane protein</topology>
    </subcellularLocation>
</comment>
<dbReference type="InterPro" id="IPR001123">
    <property type="entry name" value="LeuE-type"/>
</dbReference>
<protein>
    <submittedName>
        <fullName evidence="7">Threonine/homoserine/homoserine lactone efflux protein</fullName>
    </submittedName>
</protein>
<feature type="transmembrane region" description="Helical" evidence="6">
    <location>
        <begin position="105"/>
        <end position="130"/>
    </location>
</feature>
<accession>A0A1H1YPZ2</accession>
<evidence type="ECO:0000256" key="2">
    <source>
        <dbReference type="ARBA" id="ARBA00022475"/>
    </source>
</evidence>
<dbReference type="Pfam" id="PF01810">
    <property type="entry name" value="LysE"/>
    <property type="match status" value="1"/>
</dbReference>
<evidence type="ECO:0000256" key="4">
    <source>
        <dbReference type="ARBA" id="ARBA00022989"/>
    </source>
</evidence>
<feature type="transmembrane region" description="Helical" evidence="6">
    <location>
        <begin position="72"/>
        <end position="93"/>
    </location>
</feature>
<evidence type="ECO:0000256" key="6">
    <source>
        <dbReference type="SAM" id="Phobius"/>
    </source>
</evidence>
<reference evidence="8" key="1">
    <citation type="submission" date="2016-10" db="EMBL/GenBank/DDBJ databases">
        <authorList>
            <person name="Varghese N."/>
            <person name="Submissions S."/>
        </authorList>
    </citation>
    <scope>NUCLEOTIDE SEQUENCE [LARGE SCALE GENOMIC DNA]</scope>
    <source>
        <strain evidence="8">KCTC 32247</strain>
    </source>
</reference>
<dbReference type="PANTHER" id="PTHR30086:SF20">
    <property type="entry name" value="ARGININE EXPORTER PROTEIN ARGO-RELATED"/>
    <property type="match status" value="1"/>
</dbReference>
<proteinExistence type="predicted"/>
<feature type="transmembrane region" description="Helical" evidence="6">
    <location>
        <begin position="41"/>
        <end position="60"/>
    </location>
</feature>
<dbReference type="GO" id="GO:0005886">
    <property type="term" value="C:plasma membrane"/>
    <property type="evidence" value="ECO:0007669"/>
    <property type="project" value="UniProtKB-SubCell"/>
</dbReference>
<keyword evidence="5 6" id="KW-0472">Membrane</keyword>
<feature type="transmembrane region" description="Helical" evidence="6">
    <location>
        <begin position="172"/>
        <end position="194"/>
    </location>
</feature>
<dbReference type="OrthoDB" id="9812084at2"/>
<name>A0A1H1YPZ2_9PSED</name>
<dbReference type="EMBL" id="LT629751">
    <property type="protein sequence ID" value="SDT23514.1"/>
    <property type="molecule type" value="Genomic_DNA"/>
</dbReference>
<keyword evidence="3 6" id="KW-0812">Transmembrane</keyword>
<feature type="transmembrane region" description="Helical" evidence="6">
    <location>
        <begin position="136"/>
        <end position="160"/>
    </location>
</feature>
<dbReference type="PANTHER" id="PTHR30086">
    <property type="entry name" value="ARGININE EXPORTER PROTEIN ARGO"/>
    <property type="match status" value="1"/>
</dbReference>
<dbReference type="Proteomes" id="UP000243359">
    <property type="component" value="Chromosome I"/>
</dbReference>
<evidence type="ECO:0000256" key="1">
    <source>
        <dbReference type="ARBA" id="ARBA00004651"/>
    </source>
</evidence>
<dbReference type="GO" id="GO:0015171">
    <property type="term" value="F:amino acid transmembrane transporter activity"/>
    <property type="evidence" value="ECO:0007669"/>
    <property type="project" value="TreeGrafter"/>
</dbReference>
<dbReference type="GO" id="GO:0033228">
    <property type="term" value="P:cysteine export across plasma membrane"/>
    <property type="evidence" value="ECO:0007669"/>
    <property type="project" value="TreeGrafter"/>
</dbReference>
<evidence type="ECO:0000256" key="5">
    <source>
        <dbReference type="ARBA" id="ARBA00023136"/>
    </source>
</evidence>
<keyword evidence="2" id="KW-1003">Cell membrane</keyword>
<dbReference type="STRING" id="1392877.SAMN05216221_3886"/>
<dbReference type="AlphaFoldDB" id="A0A1H1YPZ2"/>
<sequence>MFEALALASYMGVMSITPGPNNIMLTASGVNFGFRRTLPHMLGIAFGCSLQLLLCAALFAQVSGWLGEVRPLLAAAGCAYLLWLSLQLARAAAPGRRETARPMGFVAAALFQWVNPKAWIMVLNACVLFLPRDGQLSAAAAMALLALVVNLPCIAVWAWGGERLRHWLQQDWALRLFNAAMAGLLAATALWLLVEELGR</sequence>
<evidence type="ECO:0000313" key="8">
    <source>
        <dbReference type="Proteomes" id="UP000243359"/>
    </source>
</evidence>
<organism evidence="7 8">
    <name type="scientific">Pseudomonas oryzae</name>
    <dbReference type="NCBI Taxonomy" id="1392877"/>
    <lineage>
        <taxon>Bacteria</taxon>
        <taxon>Pseudomonadati</taxon>
        <taxon>Pseudomonadota</taxon>
        <taxon>Gammaproteobacteria</taxon>
        <taxon>Pseudomonadales</taxon>
        <taxon>Pseudomonadaceae</taxon>
        <taxon>Pseudomonas</taxon>
    </lineage>
</organism>